<sequence length="84" mass="9732">MSKMLETYALRWGIEVYFKEAKQHLGFLQEQTTTFASHTASVHLCAIRYLMLVHNKLEDPDFRVGDIRSQIQEQLDSLSFAGKL</sequence>
<dbReference type="EMBL" id="JAEPDI010000032">
    <property type="protein sequence ID" value="MCG7941413.1"/>
    <property type="molecule type" value="Genomic_DNA"/>
</dbReference>
<dbReference type="GO" id="GO:0003677">
    <property type="term" value="F:DNA binding"/>
    <property type="evidence" value="ECO:0007669"/>
    <property type="project" value="InterPro"/>
</dbReference>
<dbReference type="Pfam" id="PF01609">
    <property type="entry name" value="DDE_Tnp_1"/>
    <property type="match status" value="1"/>
</dbReference>
<evidence type="ECO:0000259" key="1">
    <source>
        <dbReference type="Pfam" id="PF01609"/>
    </source>
</evidence>
<dbReference type="GO" id="GO:0006313">
    <property type="term" value="P:DNA transposition"/>
    <property type="evidence" value="ECO:0007669"/>
    <property type="project" value="InterPro"/>
</dbReference>
<name>A0A9E4K936_9GAMM</name>
<comment type="caution">
    <text evidence="2">The sequence shown here is derived from an EMBL/GenBank/DDBJ whole genome shotgun (WGS) entry which is preliminary data.</text>
</comment>
<gene>
    <name evidence="2" type="ORF">JAZ04_21485</name>
</gene>
<protein>
    <submittedName>
        <fullName evidence="2">Transposase</fullName>
    </submittedName>
</protein>
<feature type="domain" description="Transposase IS4-like" evidence="1">
    <location>
        <begin position="3"/>
        <end position="50"/>
    </location>
</feature>
<dbReference type="InterPro" id="IPR002559">
    <property type="entry name" value="Transposase_11"/>
</dbReference>
<accession>A0A9E4K936</accession>
<evidence type="ECO:0000313" key="3">
    <source>
        <dbReference type="Proteomes" id="UP000886687"/>
    </source>
</evidence>
<dbReference type="GO" id="GO:0004803">
    <property type="term" value="F:transposase activity"/>
    <property type="evidence" value="ECO:0007669"/>
    <property type="project" value="InterPro"/>
</dbReference>
<dbReference type="InterPro" id="IPR012337">
    <property type="entry name" value="RNaseH-like_sf"/>
</dbReference>
<proteinExistence type="predicted"/>
<organism evidence="2 3">
    <name type="scientific">Candidatus Thiodiazotropha lotti</name>
    <dbReference type="NCBI Taxonomy" id="2792787"/>
    <lineage>
        <taxon>Bacteria</taxon>
        <taxon>Pseudomonadati</taxon>
        <taxon>Pseudomonadota</taxon>
        <taxon>Gammaproteobacteria</taxon>
        <taxon>Chromatiales</taxon>
        <taxon>Sedimenticolaceae</taxon>
        <taxon>Candidatus Thiodiazotropha</taxon>
    </lineage>
</organism>
<dbReference type="AlphaFoldDB" id="A0A9E4K936"/>
<dbReference type="SUPFAM" id="SSF53098">
    <property type="entry name" value="Ribonuclease H-like"/>
    <property type="match status" value="1"/>
</dbReference>
<evidence type="ECO:0000313" key="2">
    <source>
        <dbReference type="EMBL" id="MCG7941413.1"/>
    </source>
</evidence>
<dbReference type="Proteomes" id="UP000886687">
    <property type="component" value="Unassembled WGS sequence"/>
</dbReference>
<reference evidence="2" key="1">
    <citation type="journal article" date="2021" name="Proc. Natl. Acad. Sci. U.S.A.">
        <title>Global biogeography of chemosynthetic symbionts reveals both localized and globally distributed symbiont groups. .</title>
        <authorList>
            <person name="Osvatic J.T."/>
            <person name="Wilkins L.G.E."/>
            <person name="Leibrecht L."/>
            <person name="Leray M."/>
            <person name="Zauner S."/>
            <person name="Polzin J."/>
            <person name="Camacho Y."/>
            <person name="Gros O."/>
            <person name="van Gils J.A."/>
            <person name="Eisen J.A."/>
            <person name="Petersen J.M."/>
            <person name="Yuen B."/>
        </authorList>
    </citation>
    <scope>NUCLEOTIDE SEQUENCE</scope>
    <source>
        <strain evidence="2">MAGL173</strain>
    </source>
</reference>